<protein>
    <submittedName>
        <fullName evidence="1">Uncharacterized protein</fullName>
    </submittedName>
</protein>
<dbReference type="AlphaFoldDB" id="A0A0E9S372"/>
<sequence>MRLVCLKLKVSSITGGVPFLLKV</sequence>
<accession>A0A0E9S372</accession>
<organism evidence="1">
    <name type="scientific">Anguilla anguilla</name>
    <name type="common">European freshwater eel</name>
    <name type="synonym">Muraena anguilla</name>
    <dbReference type="NCBI Taxonomy" id="7936"/>
    <lineage>
        <taxon>Eukaryota</taxon>
        <taxon>Metazoa</taxon>
        <taxon>Chordata</taxon>
        <taxon>Craniata</taxon>
        <taxon>Vertebrata</taxon>
        <taxon>Euteleostomi</taxon>
        <taxon>Actinopterygii</taxon>
        <taxon>Neopterygii</taxon>
        <taxon>Teleostei</taxon>
        <taxon>Anguilliformes</taxon>
        <taxon>Anguillidae</taxon>
        <taxon>Anguilla</taxon>
    </lineage>
</organism>
<name>A0A0E9S372_ANGAN</name>
<proteinExistence type="predicted"/>
<evidence type="ECO:0000313" key="1">
    <source>
        <dbReference type="EMBL" id="JAH35849.1"/>
    </source>
</evidence>
<reference evidence="1" key="1">
    <citation type="submission" date="2014-11" db="EMBL/GenBank/DDBJ databases">
        <authorList>
            <person name="Amaro Gonzalez C."/>
        </authorList>
    </citation>
    <scope>NUCLEOTIDE SEQUENCE</scope>
</reference>
<dbReference type="EMBL" id="GBXM01072728">
    <property type="protein sequence ID" value="JAH35849.1"/>
    <property type="molecule type" value="Transcribed_RNA"/>
</dbReference>
<reference evidence="1" key="2">
    <citation type="journal article" date="2015" name="Fish Shellfish Immunol.">
        <title>Early steps in the European eel (Anguilla anguilla)-Vibrio vulnificus interaction in the gills: Role of the RtxA13 toxin.</title>
        <authorList>
            <person name="Callol A."/>
            <person name="Pajuelo D."/>
            <person name="Ebbesson L."/>
            <person name="Teles M."/>
            <person name="MacKenzie S."/>
            <person name="Amaro C."/>
        </authorList>
    </citation>
    <scope>NUCLEOTIDE SEQUENCE</scope>
</reference>